<accession>A0AA47LZ64</accession>
<organism evidence="9 10">
    <name type="scientific">Merluccius polli</name>
    <name type="common">Benguela hake</name>
    <name type="synonym">Merluccius cadenati</name>
    <dbReference type="NCBI Taxonomy" id="89951"/>
    <lineage>
        <taxon>Eukaryota</taxon>
        <taxon>Metazoa</taxon>
        <taxon>Chordata</taxon>
        <taxon>Craniata</taxon>
        <taxon>Vertebrata</taxon>
        <taxon>Euteleostomi</taxon>
        <taxon>Actinopterygii</taxon>
        <taxon>Neopterygii</taxon>
        <taxon>Teleostei</taxon>
        <taxon>Neoteleostei</taxon>
        <taxon>Acanthomorphata</taxon>
        <taxon>Zeiogadaria</taxon>
        <taxon>Gadariae</taxon>
        <taxon>Gadiformes</taxon>
        <taxon>Gadoidei</taxon>
        <taxon>Merlucciidae</taxon>
        <taxon>Merluccius</taxon>
    </lineage>
</organism>
<reference evidence="9" key="1">
    <citation type="journal article" date="2023" name="Front. Mar. Sci.">
        <title>A new Merluccius polli reference genome to investigate the effects of global change in West African waters.</title>
        <authorList>
            <person name="Mateo J.L."/>
            <person name="Blanco-Fernandez C."/>
            <person name="Garcia-Vazquez E."/>
            <person name="Machado-Schiaffino G."/>
        </authorList>
    </citation>
    <scope>NUCLEOTIDE SEQUENCE</scope>
    <source>
        <strain evidence="9">C29</strain>
        <tissue evidence="9">Fin</tissue>
    </source>
</reference>
<evidence type="ECO:0000256" key="2">
    <source>
        <dbReference type="ARBA" id="ARBA00022723"/>
    </source>
</evidence>
<keyword evidence="10" id="KW-1185">Reference proteome</keyword>
<feature type="region of interest" description="Disordered" evidence="7">
    <location>
        <begin position="137"/>
        <end position="325"/>
    </location>
</feature>
<proteinExistence type="inferred from homology"/>
<evidence type="ECO:0000256" key="7">
    <source>
        <dbReference type="SAM" id="MobiDB-lite"/>
    </source>
</evidence>
<feature type="compositionally biased region" description="Gly residues" evidence="7">
    <location>
        <begin position="165"/>
        <end position="174"/>
    </location>
</feature>
<evidence type="ECO:0000259" key="8">
    <source>
        <dbReference type="PROSITE" id="PS52027"/>
    </source>
</evidence>
<feature type="compositionally biased region" description="Polar residues" evidence="7">
    <location>
        <begin position="398"/>
        <end position="408"/>
    </location>
</feature>
<dbReference type="Gene3D" id="3.30.160.60">
    <property type="entry name" value="Classic Zinc Finger"/>
    <property type="match status" value="1"/>
</dbReference>
<evidence type="ECO:0000313" key="10">
    <source>
        <dbReference type="Proteomes" id="UP001174136"/>
    </source>
</evidence>
<dbReference type="InterPro" id="IPR049899">
    <property type="entry name" value="Znf_C2HC_C3H"/>
</dbReference>
<keyword evidence="3 6" id="KW-0863">Zinc-finger</keyword>
<dbReference type="PANTHER" id="PTHR14649:SF1">
    <property type="entry name" value="ZINC FINGER C2HC DOMAIN-CONTAINING PROTEIN 1C"/>
    <property type="match status" value="1"/>
</dbReference>
<feature type="region of interest" description="Disordered" evidence="7">
    <location>
        <begin position="1"/>
        <end position="115"/>
    </location>
</feature>
<dbReference type="GO" id="GO:0008270">
    <property type="term" value="F:zinc ion binding"/>
    <property type="evidence" value="ECO:0007669"/>
    <property type="project" value="UniProtKB-KW"/>
</dbReference>
<evidence type="ECO:0000256" key="4">
    <source>
        <dbReference type="ARBA" id="ARBA00022833"/>
    </source>
</evidence>
<protein>
    <submittedName>
        <fullName evidence="9">Zinc finger C2HC domain-containing protein 1C</fullName>
    </submittedName>
</protein>
<dbReference type="Proteomes" id="UP001174136">
    <property type="component" value="Unassembled WGS sequence"/>
</dbReference>
<keyword evidence="2" id="KW-0479">Metal-binding</keyword>
<gene>
    <name evidence="9" type="primary">Zc2hc1c</name>
    <name evidence="9" type="ORF">N1851_034809</name>
</gene>
<dbReference type="PANTHER" id="PTHR14649">
    <property type="entry name" value="ZINC FINGER C2HC DOMAIN-CONTAINING PROTEIN 1C"/>
    <property type="match status" value="1"/>
</dbReference>
<feature type="region of interest" description="Disordered" evidence="7">
    <location>
        <begin position="384"/>
        <end position="447"/>
    </location>
</feature>
<name>A0AA47LZ64_MERPO</name>
<evidence type="ECO:0000256" key="3">
    <source>
        <dbReference type="ARBA" id="ARBA00022771"/>
    </source>
</evidence>
<evidence type="ECO:0000256" key="1">
    <source>
        <dbReference type="ARBA" id="ARBA00010843"/>
    </source>
</evidence>
<comment type="caution">
    <text evidence="9">The sequence shown here is derived from an EMBL/GenBank/DDBJ whole genome shotgun (WGS) entry which is preliminary data.</text>
</comment>
<evidence type="ECO:0000256" key="6">
    <source>
        <dbReference type="PROSITE-ProRule" id="PRU01371"/>
    </source>
</evidence>
<dbReference type="Pfam" id="PF13913">
    <property type="entry name" value="zf-C2HC_2"/>
    <property type="match status" value="2"/>
</dbReference>
<dbReference type="EMBL" id="JAOPHQ010006664">
    <property type="protein sequence ID" value="KAK0130675.1"/>
    <property type="molecule type" value="Genomic_DNA"/>
</dbReference>
<feature type="domain" description="C2HC/C3H-type" evidence="8">
    <location>
        <begin position="408"/>
        <end position="437"/>
    </location>
</feature>
<dbReference type="InterPro" id="IPR026104">
    <property type="entry name" value="ZNF_C2HC_dom_1C"/>
</dbReference>
<comment type="similarity">
    <text evidence="1">Belongs to the ZC2HC1 family.</text>
</comment>
<feature type="compositionally biased region" description="Basic and acidic residues" evidence="7">
    <location>
        <begin position="184"/>
        <end position="194"/>
    </location>
</feature>
<evidence type="ECO:0000256" key="5">
    <source>
        <dbReference type="ARBA" id="ARBA00023054"/>
    </source>
</evidence>
<evidence type="ECO:0000313" key="9">
    <source>
        <dbReference type="EMBL" id="KAK0130675.1"/>
    </source>
</evidence>
<feature type="compositionally biased region" description="Basic residues" evidence="7">
    <location>
        <begin position="290"/>
        <end position="302"/>
    </location>
</feature>
<feature type="compositionally biased region" description="Polar residues" evidence="7">
    <location>
        <begin position="141"/>
        <end position="150"/>
    </location>
</feature>
<sequence>MCDSRRQEDRVGEEKGRPQPGRTRPTKCVPAKKSHVGFDEDVPAGFPLKPVHHKRSLGRRPGPGLALPEDRETGRRNGGGQTHVGGLAADRPLHPRTDPDERRRQRQRSQLAKAIHEKELLILQRLWKTEQSMRRMILQDGDSSSSSETWRGQPGGRRDEDVRTEGGGVVGHPHGGQRNKKKPERVEEHSDHRARASGHLHRRGQEGMEVKELNRDRERRSIHRSAKMRGDSQWSQARANEGEDEEDGQRQQQQHKLSGEKAPEKRWERNSMGRHGSSGEEREQGGQQRSVHHGQGAKHHSGKERPHLQRSSNRPQAADPIPEQRTDASLQLLSCKYCERRFAAARLEKHLTICERLHQSQRKVYDSSKHRILGTEMEKFRQNRGIGYSSEVKKSTGRQKQGSQNSPDPVTCPHCSRHFAPGPAERHIPKCQNIRSRPPPPPPRHRQ</sequence>
<dbReference type="PROSITE" id="PS52027">
    <property type="entry name" value="ZF_C2HC_C3H"/>
    <property type="match status" value="2"/>
</dbReference>
<feature type="compositionally biased region" description="Pro residues" evidence="7">
    <location>
        <begin position="437"/>
        <end position="447"/>
    </location>
</feature>
<feature type="compositionally biased region" description="Basic and acidic residues" evidence="7">
    <location>
        <begin position="257"/>
        <end position="284"/>
    </location>
</feature>
<keyword evidence="5" id="KW-0175">Coiled coil</keyword>
<feature type="compositionally biased region" description="Basic and acidic residues" evidence="7">
    <location>
        <begin position="91"/>
        <end position="103"/>
    </location>
</feature>
<keyword evidence="4" id="KW-0862">Zinc</keyword>
<feature type="compositionally biased region" description="Basic and acidic residues" evidence="7">
    <location>
        <begin position="203"/>
        <end position="219"/>
    </location>
</feature>
<feature type="compositionally biased region" description="Basic and acidic residues" evidence="7">
    <location>
        <begin position="1"/>
        <end position="17"/>
    </location>
</feature>
<feature type="domain" description="C2HC/C3H-type" evidence="8">
    <location>
        <begin position="331"/>
        <end position="360"/>
    </location>
</feature>
<dbReference type="AlphaFoldDB" id="A0AA47LZ64"/>